<keyword evidence="1" id="KW-0732">Signal</keyword>
<protein>
    <recommendedName>
        <fullName evidence="4">Secreted protein</fullName>
    </recommendedName>
</protein>
<name>A0A845GXU6_9BURK</name>
<accession>A0A845GXU6</accession>
<dbReference type="AlphaFoldDB" id="A0A845GXU6"/>
<gene>
    <name evidence="2" type="ORF">GTP90_29420</name>
</gene>
<evidence type="ECO:0000313" key="2">
    <source>
        <dbReference type="EMBL" id="MYM97976.1"/>
    </source>
</evidence>
<dbReference type="EMBL" id="WWCX01000095">
    <property type="protein sequence ID" value="MYM97976.1"/>
    <property type="molecule type" value="Genomic_DNA"/>
</dbReference>
<evidence type="ECO:0000313" key="3">
    <source>
        <dbReference type="Proteomes" id="UP000447355"/>
    </source>
</evidence>
<feature type="chain" id="PRO_5032565824" description="Secreted protein" evidence="1">
    <location>
        <begin position="24"/>
        <end position="216"/>
    </location>
</feature>
<feature type="signal peptide" evidence="1">
    <location>
        <begin position="1"/>
        <end position="23"/>
    </location>
</feature>
<dbReference type="RefSeq" id="WP_161086841.1">
    <property type="nucleotide sequence ID" value="NZ_WWCX01000095.1"/>
</dbReference>
<reference evidence="2" key="1">
    <citation type="submission" date="2019-12" db="EMBL/GenBank/DDBJ databases">
        <title>Novel species isolated from a subtropical stream in China.</title>
        <authorList>
            <person name="Lu H."/>
        </authorList>
    </citation>
    <scope>NUCLEOTIDE SEQUENCE [LARGE SCALE GENOMIC DNA]</scope>
    <source>
        <strain evidence="2">FT81W</strain>
    </source>
</reference>
<evidence type="ECO:0008006" key="4">
    <source>
        <dbReference type="Google" id="ProtNLM"/>
    </source>
</evidence>
<dbReference type="Proteomes" id="UP000447355">
    <property type="component" value="Unassembled WGS sequence"/>
</dbReference>
<evidence type="ECO:0000256" key="1">
    <source>
        <dbReference type="SAM" id="SignalP"/>
    </source>
</evidence>
<organism evidence="2 3">
    <name type="scientific">Duganella vulcania</name>
    <dbReference type="NCBI Taxonomy" id="2692166"/>
    <lineage>
        <taxon>Bacteria</taxon>
        <taxon>Pseudomonadati</taxon>
        <taxon>Pseudomonadota</taxon>
        <taxon>Betaproteobacteria</taxon>
        <taxon>Burkholderiales</taxon>
        <taxon>Oxalobacteraceae</taxon>
        <taxon>Telluria group</taxon>
        <taxon>Duganella</taxon>
    </lineage>
</organism>
<comment type="caution">
    <text evidence="2">The sequence shown here is derived from an EMBL/GenBank/DDBJ whole genome shotgun (WGS) entry which is preliminary data.</text>
</comment>
<proteinExistence type="predicted"/>
<sequence length="216" mass="23828">MIKKILLIVFALFSFCLVPCAIAEHKDEQASVYVDNATGLKFPQKLGPLNFVDVVEYPEKRLGYCVRYNSPRDYGQLCVYDQGRLNLQTGIGSDDFKSEFDQVVGATLAILAVHPHHDAKVLADGTPSIGTDEKVAEAKMKILASKLTLPDGSDQEDAHMILMSAGLGKFIKFNYTAKNMASEDFANRSREIVEAFVRFNGATMKAFLIERKGKAG</sequence>